<evidence type="ECO:0000313" key="1">
    <source>
        <dbReference type="EMBL" id="OEJ21200.1"/>
    </source>
</evidence>
<gene>
    <name evidence="1" type="ORF">AS594_36775</name>
</gene>
<keyword evidence="2" id="KW-1185">Reference proteome</keyword>
<evidence type="ECO:0000313" key="2">
    <source>
        <dbReference type="Proteomes" id="UP000095759"/>
    </source>
</evidence>
<sequence>MNTKPACGPERDPDFFEEVDKLFAKHPEAADRYAVKCRRLELEILKIDFKKQVGVTRIEDGRIVTEFLDRDKVERDAGLARMCCEWPKSDDGSCSFICPI</sequence>
<reference evidence="1 2" key="1">
    <citation type="submission" date="2016-08" db="EMBL/GenBank/DDBJ databases">
        <title>Complete genome sequence of Streptomyces agglomeratus strain 6-3-2, a novel anti-MRSA actinomycete isolated from Wuli of Tebit, China.</title>
        <authorList>
            <person name="Chen X."/>
        </authorList>
    </citation>
    <scope>NUCLEOTIDE SEQUENCE [LARGE SCALE GENOMIC DNA]</scope>
    <source>
        <strain evidence="1 2">6-3-2</strain>
    </source>
</reference>
<dbReference type="Proteomes" id="UP000095759">
    <property type="component" value="Unassembled WGS sequence"/>
</dbReference>
<accession>A0A1E5NY03</accession>
<comment type="caution">
    <text evidence="1">The sequence shown here is derived from an EMBL/GenBank/DDBJ whole genome shotgun (WGS) entry which is preliminary data.</text>
</comment>
<dbReference type="RefSeq" id="WP_069931721.1">
    <property type="nucleotide sequence ID" value="NZ_MEHI01000008.1"/>
</dbReference>
<proteinExistence type="predicted"/>
<dbReference type="AlphaFoldDB" id="A0A1E5NY03"/>
<protein>
    <submittedName>
        <fullName evidence="1">Uncharacterized protein</fullName>
    </submittedName>
</protein>
<dbReference type="EMBL" id="MEHJ01000002">
    <property type="protein sequence ID" value="OEJ21200.1"/>
    <property type="molecule type" value="Genomic_DNA"/>
</dbReference>
<organism evidence="1 2">
    <name type="scientific">Streptomyces agglomeratus</name>
    <dbReference type="NCBI Taxonomy" id="285458"/>
    <lineage>
        <taxon>Bacteria</taxon>
        <taxon>Bacillati</taxon>
        <taxon>Actinomycetota</taxon>
        <taxon>Actinomycetes</taxon>
        <taxon>Kitasatosporales</taxon>
        <taxon>Streptomycetaceae</taxon>
        <taxon>Streptomyces</taxon>
    </lineage>
</organism>
<name>A0A1E5NY03_9ACTN</name>